<keyword evidence="5" id="KW-1185">Reference proteome</keyword>
<name>A0A5N3UI59_MUNMU</name>
<evidence type="ECO:0000313" key="5">
    <source>
        <dbReference type="Proteomes" id="UP000326458"/>
    </source>
</evidence>
<dbReference type="Pfam" id="PF00447">
    <property type="entry name" value="HSF_DNA-bind"/>
    <property type="match status" value="1"/>
</dbReference>
<evidence type="ECO:0000313" key="4">
    <source>
        <dbReference type="EMBL" id="KAB0336719.1"/>
    </source>
</evidence>
<accession>A0A5N3UI59</accession>
<dbReference type="GO" id="GO:0043565">
    <property type="term" value="F:sequence-specific DNA binding"/>
    <property type="evidence" value="ECO:0007669"/>
    <property type="project" value="InterPro"/>
</dbReference>
<feature type="non-terminal residue" evidence="4">
    <location>
        <position position="183"/>
    </location>
</feature>
<feature type="region of interest" description="Disordered" evidence="2">
    <location>
        <begin position="138"/>
        <end position="183"/>
    </location>
</feature>
<feature type="region of interest" description="Disordered" evidence="2">
    <location>
        <begin position="1"/>
        <end position="53"/>
    </location>
</feature>
<evidence type="ECO:0000256" key="2">
    <source>
        <dbReference type="SAM" id="MobiDB-lite"/>
    </source>
</evidence>
<sequence length="183" mass="19768">MDNQNSNEACAAPFAPSTDGEPAAGPPHLDALEKWRDQPKSPDPAAANEEGNNAILGLSFPRKLGMSLEDVAFTSVHGNDKADMVDLQDSIKSFIYELNLHGFSKIHHLGSSAGKKRMTIYHYSKFQRDKTLFLRTDQPATGKTATPKRKKQGTSTVHGTLGHGARGSRSSHLLSKQGCPSGE</sequence>
<evidence type="ECO:0000259" key="3">
    <source>
        <dbReference type="Pfam" id="PF00447"/>
    </source>
</evidence>
<dbReference type="InterPro" id="IPR000232">
    <property type="entry name" value="HSF_DNA-bd"/>
</dbReference>
<dbReference type="AlphaFoldDB" id="A0A5N3UI59"/>
<evidence type="ECO:0000256" key="1">
    <source>
        <dbReference type="ARBA" id="ARBA00023125"/>
    </source>
</evidence>
<feature type="compositionally biased region" description="Basic and acidic residues" evidence="2">
    <location>
        <begin position="30"/>
        <end position="40"/>
    </location>
</feature>
<organism evidence="4 5">
    <name type="scientific">Muntiacus muntjak</name>
    <name type="common">Barking deer</name>
    <name type="synonym">Indian muntjac</name>
    <dbReference type="NCBI Taxonomy" id="9888"/>
    <lineage>
        <taxon>Eukaryota</taxon>
        <taxon>Metazoa</taxon>
        <taxon>Chordata</taxon>
        <taxon>Craniata</taxon>
        <taxon>Vertebrata</taxon>
        <taxon>Euteleostomi</taxon>
        <taxon>Mammalia</taxon>
        <taxon>Eutheria</taxon>
        <taxon>Laurasiatheria</taxon>
        <taxon>Artiodactyla</taxon>
        <taxon>Ruminantia</taxon>
        <taxon>Pecora</taxon>
        <taxon>Cervidae</taxon>
        <taxon>Muntiacinae</taxon>
        <taxon>Muntiacus</taxon>
    </lineage>
</organism>
<dbReference type="EMBL" id="VCEA01017285">
    <property type="protein sequence ID" value="KAB0336719.1"/>
    <property type="molecule type" value="Genomic_DNA"/>
</dbReference>
<proteinExistence type="predicted"/>
<keyword evidence="1" id="KW-0238">DNA-binding</keyword>
<comment type="caution">
    <text evidence="4">The sequence shown here is derived from an EMBL/GenBank/DDBJ whole genome shotgun (WGS) entry which is preliminary data.</text>
</comment>
<gene>
    <name evidence="4" type="ORF">FD754_025556</name>
</gene>
<dbReference type="Proteomes" id="UP000326458">
    <property type="component" value="Unassembled WGS sequence"/>
</dbReference>
<reference evidence="4 5" key="1">
    <citation type="submission" date="2019-06" db="EMBL/GenBank/DDBJ databases">
        <title>Discovery of a novel chromosome fission-fusion reversal in muntjac.</title>
        <authorList>
            <person name="Mudd A.B."/>
            <person name="Bredeson J.V."/>
            <person name="Baum R."/>
            <person name="Hockemeyer D."/>
            <person name="Rokhsar D.S."/>
        </authorList>
    </citation>
    <scope>NUCLEOTIDE SEQUENCE [LARGE SCALE GENOMIC DNA]</scope>
    <source>
        <strain evidence="4">UTSW_UCB_Mm</strain>
        <tissue evidence="4">Fibroblast cell line</tissue>
    </source>
</reference>
<feature type="domain" description="HSF-type DNA-binding" evidence="3">
    <location>
        <begin position="89"/>
        <end position="134"/>
    </location>
</feature>
<protein>
    <recommendedName>
        <fullName evidence="3">HSF-type DNA-binding domain-containing protein</fullName>
    </recommendedName>
</protein>
<dbReference type="GO" id="GO:0003700">
    <property type="term" value="F:DNA-binding transcription factor activity"/>
    <property type="evidence" value="ECO:0007669"/>
    <property type="project" value="InterPro"/>
</dbReference>